<dbReference type="Pfam" id="PF03819">
    <property type="entry name" value="MazG"/>
    <property type="match status" value="1"/>
</dbReference>
<dbReference type="EMBL" id="CP036433">
    <property type="protein sequence ID" value="QDU97682.1"/>
    <property type="molecule type" value="Genomic_DNA"/>
</dbReference>
<dbReference type="PANTHER" id="PTHR42702:SF1">
    <property type="entry name" value="REGULATORY PROTEIN FOR BETA-LACTAMASE"/>
    <property type="match status" value="1"/>
</dbReference>
<keyword evidence="2" id="KW-0378">Hydrolase</keyword>
<organism evidence="2 3">
    <name type="scientific">Lignipirellula cremea</name>
    <dbReference type="NCBI Taxonomy" id="2528010"/>
    <lineage>
        <taxon>Bacteria</taxon>
        <taxon>Pseudomonadati</taxon>
        <taxon>Planctomycetota</taxon>
        <taxon>Planctomycetia</taxon>
        <taxon>Pirellulales</taxon>
        <taxon>Pirellulaceae</taxon>
        <taxon>Lignipirellula</taxon>
    </lineage>
</organism>
<dbReference type="AlphaFoldDB" id="A0A518E0R5"/>
<dbReference type="SUPFAM" id="SSF101386">
    <property type="entry name" value="all-alpha NTP pyrophosphatases"/>
    <property type="match status" value="1"/>
</dbReference>
<feature type="domain" description="NTP pyrophosphohydrolase MazG-like" evidence="1">
    <location>
        <begin position="34"/>
        <end position="80"/>
    </location>
</feature>
<dbReference type="Gene3D" id="1.10.287.1080">
    <property type="entry name" value="MazG-like"/>
    <property type="match status" value="1"/>
</dbReference>
<keyword evidence="3" id="KW-1185">Reference proteome</keyword>
<evidence type="ECO:0000313" key="3">
    <source>
        <dbReference type="Proteomes" id="UP000317648"/>
    </source>
</evidence>
<evidence type="ECO:0000259" key="1">
    <source>
        <dbReference type="Pfam" id="PF03819"/>
    </source>
</evidence>
<dbReference type="KEGG" id="lcre:Pla8534_55350"/>
<gene>
    <name evidence="2" type="ORF">Pla8534_55350</name>
</gene>
<name>A0A518E0R5_9BACT</name>
<dbReference type="RefSeq" id="WP_391540579.1">
    <property type="nucleotide sequence ID" value="NZ_CP036433.1"/>
</dbReference>
<dbReference type="CDD" id="cd11535">
    <property type="entry name" value="NTP-PPase_SsMazG"/>
    <property type="match status" value="1"/>
</dbReference>
<dbReference type="Proteomes" id="UP000317648">
    <property type="component" value="Chromosome"/>
</dbReference>
<protein>
    <submittedName>
        <fullName evidence="2">MazG nucleotide pyrophosphohydrolase domain protein</fullName>
    </submittedName>
</protein>
<reference evidence="2 3" key="1">
    <citation type="submission" date="2019-02" db="EMBL/GenBank/DDBJ databases">
        <title>Deep-cultivation of Planctomycetes and their phenomic and genomic characterization uncovers novel biology.</title>
        <authorList>
            <person name="Wiegand S."/>
            <person name="Jogler M."/>
            <person name="Boedeker C."/>
            <person name="Pinto D."/>
            <person name="Vollmers J."/>
            <person name="Rivas-Marin E."/>
            <person name="Kohn T."/>
            <person name="Peeters S.H."/>
            <person name="Heuer A."/>
            <person name="Rast P."/>
            <person name="Oberbeckmann S."/>
            <person name="Bunk B."/>
            <person name="Jeske O."/>
            <person name="Meyerdierks A."/>
            <person name="Storesund J.E."/>
            <person name="Kallscheuer N."/>
            <person name="Luecker S."/>
            <person name="Lage O.M."/>
            <person name="Pohl T."/>
            <person name="Merkel B.J."/>
            <person name="Hornburger P."/>
            <person name="Mueller R.-W."/>
            <person name="Bruemmer F."/>
            <person name="Labrenz M."/>
            <person name="Spormann A.M."/>
            <person name="Op den Camp H."/>
            <person name="Overmann J."/>
            <person name="Amann R."/>
            <person name="Jetten M.S.M."/>
            <person name="Mascher T."/>
            <person name="Medema M.H."/>
            <person name="Devos D.P."/>
            <person name="Kaster A.-K."/>
            <person name="Ovreas L."/>
            <person name="Rohde M."/>
            <person name="Galperin M.Y."/>
            <person name="Jogler C."/>
        </authorList>
    </citation>
    <scope>NUCLEOTIDE SEQUENCE [LARGE SCALE GENOMIC DNA]</scope>
    <source>
        <strain evidence="2 3">Pla85_3_4</strain>
    </source>
</reference>
<dbReference type="InterPro" id="IPR004518">
    <property type="entry name" value="MazG-like_dom"/>
</dbReference>
<proteinExistence type="predicted"/>
<accession>A0A518E0R5</accession>
<dbReference type="PANTHER" id="PTHR42702">
    <property type="entry name" value="NUCLEOTIDE PYROPHOSPHOHYDROLASE"/>
    <property type="match status" value="1"/>
</dbReference>
<evidence type="ECO:0000313" key="2">
    <source>
        <dbReference type="EMBL" id="QDU97682.1"/>
    </source>
</evidence>
<dbReference type="GO" id="GO:0016787">
    <property type="term" value="F:hydrolase activity"/>
    <property type="evidence" value="ECO:0007669"/>
    <property type="project" value="UniProtKB-KW"/>
</dbReference>
<sequence length="106" mass="11436">MTESKNDITLSDFQQLIREMYIEKDLARGVDGTFMWLMEEVGELAAALRSGTLEEQTAEFADVLAWLATIANVAGVDLTAGVRAKYGTGCPGCGQLVCQCSDAEKP</sequence>